<name>A0ABR4KDS6_9EURO</name>
<evidence type="ECO:0000313" key="2">
    <source>
        <dbReference type="EMBL" id="KAL2850440.1"/>
    </source>
</evidence>
<accession>A0ABR4KDS6</accession>
<sequence length="300" mass="33557">MSSEDLDGLDVPSLDSFLSTSMSWFVSTFSNTLETIKQGKMGSEIPPLHHTPKETARRGMDKTRPIRTKSTYSYIIPFPILTKPQSIQEEIENNRWMYSPTSVQSHPCTRRNPQPPPRDVLNPTERAHTGQFERTLFIRTWYGNPSDPASQEKADADYERLAEVVSADFGGFGLLLNAFFVFDAEREFSSVLLSAQSESGDADAEFSDGVAIPRPGVMPSYVLAALTHCPDQIDGCRIEHLPDLPPVEDLDRQQTLLVLVGDRRACEEGWVPHLAINRKGQVLPSRVRDRADWGSINLGN</sequence>
<reference evidence="2 3" key="1">
    <citation type="submission" date="2024-07" db="EMBL/GenBank/DDBJ databases">
        <title>Section-level genome sequencing and comparative genomics of Aspergillus sections Usti and Cavernicolus.</title>
        <authorList>
            <consortium name="Lawrence Berkeley National Laboratory"/>
            <person name="Nybo J.L."/>
            <person name="Vesth T.C."/>
            <person name="Theobald S."/>
            <person name="Frisvad J.C."/>
            <person name="Larsen T.O."/>
            <person name="Kjaerboelling I."/>
            <person name="Rothschild-Mancinelli K."/>
            <person name="Lyhne E.K."/>
            <person name="Kogle M.E."/>
            <person name="Barry K."/>
            <person name="Clum A."/>
            <person name="Na H."/>
            <person name="Ledsgaard L."/>
            <person name="Lin J."/>
            <person name="Lipzen A."/>
            <person name="Kuo A."/>
            <person name="Riley R."/>
            <person name="Mondo S."/>
            <person name="LaButti K."/>
            <person name="Haridas S."/>
            <person name="Pangalinan J."/>
            <person name="Salamov A.A."/>
            <person name="Simmons B.A."/>
            <person name="Magnuson J.K."/>
            <person name="Chen J."/>
            <person name="Drula E."/>
            <person name="Henrissat B."/>
            <person name="Wiebenga A."/>
            <person name="Lubbers R.J."/>
            <person name="Gomes A.C."/>
            <person name="Macurrencykelacurrency M.R."/>
            <person name="Stajich J."/>
            <person name="Grigoriev I.V."/>
            <person name="Mortensen U.H."/>
            <person name="De vries R.P."/>
            <person name="Baker S.E."/>
            <person name="Andersen M.R."/>
        </authorList>
    </citation>
    <scope>NUCLEOTIDE SEQUENCE [LARGE SCALE GENOMIC DNA]</scope>
    <source>
        <strain evidence="2 3">CBS 756.74</strain>
    </source>
</reference>
<dbReference type="GeneID" id="98160729"/>
<evidence type="ECO:0000313" key="3">
    <source>
        <dbReference type="Proteomes" id="UP001610444"/>
    </source>
</evidence>
<keyword evidence="3" id="KW-1185">Reference proteome</keyword>
<protein>
    <submittedName>
        <fullName evidence="2">Uncharacterized protein</fullName>
    </submittedName>
</protein>
<feature type="region of interest" description="Disordered" evidence="1">
    <location>
        <begin position="42"/>
        <end position="62"/>
    </location>
</feature>
<dbReference type="EMBL" id="JBFXLR010000020">
    <property type="protein sequence ID" value="KAL2850440.1"/>
    <property type="molecule type" value="Genomic_DNA"/>
</dbReference>
<organism evidence="2 3">
    <name type="scientific">Aspergillus pseudodeflectus</name>
    <dbReference type="NCBI Taxonomy" id="176178"/>
    <lineage>
        <taxon>Eukaryota</taxon>
        <taxon>Fungi</taxon>
        <taxon>Dikarya</taxon>
        <taxon>Ascomycota</taxon>
        <taxon>Pezizomycotina</taxon>
        <taxon>Eurotiomycetes</taxon>
        <taxon>Eurotiomycetidae</taxon>
        <taxon>Eurotiales</taxon>
        <taxon>Aspergillaceae</taxon>
        <taxon>Aspergillus</taxon>
        <taxon>Aspergillus subgen. Nidulantes</taxon>
    </lineage>
</organism>
<dbReference type="Proteomes" id="UP001610444">
    <property type="component" value="Unassembled WGS sequence"/>
</dbReference>
<proteinExistence type="predicted"/>
<dbReference type="RefSeq" id="XP_070899309.1">
    <property type="nucleotide sequence ID" value="XM_071045565.1"/>
</dbReference>
<feature type="region of interest" description="Disordered" evidence="1">
    <location>
        <begin position="102"/>
        <end position="124"/>
    </location>
</feature>
<feature type="compositionally biased region" description="Basic and acidic residues" evidence="1">
    <location>
        <begin position="51"/>
        <end position="62"/>
    </location>
</feature>
<evidence type="ECO:0000256" key="1">
    <source>
        <dbReference type="SAM" id="MobiDB-lite"/>
    </source>
</evidence>
<gene>
    <name evidence="2" type="ORF">BJX68DRAFT_266650</name>
</gene>
<comment type="caution">
    <text evidence="2">The sequence shown here is derived from an EMBL/GenBank/DDBJ whole genome shotgun (WGS) entry which is preliminary data.</text>
</comment>